<gene>
    <name evidence="2" type="ORF">Cch02nite_81840</name>
</gene>
<proteinExistence type="predicted"/>
<feature type="region of interest" description="Disordered" evidence="1">
    <location>
        <begin position="62"/>
        <end position="110"/>
    </location>
</feature>
<protein>
    <submittedName>
        <fullName evidence="2">Uncharacterized protein</fullName>
    </submittedName>
</protein>
<evidence type="ECO:0000256" key="1">
    <source>
        <dbReference type="SAM" id="MobiDB-lite"/>
    </source>
</evidence>
<dbReference type="Proteomes" id="UP000619293">
    <property type="component" value="Unassembled WGS sequence"/>
</dbReference>
<reference evidence="2 3" key="1">
    <citation type="submission" date="2021-01" db="EMBL/GenBank/DDBJ databases">
        <title>Whole genome shotgun sequence of Catellatospora chokoriensis NBRC 107358.</title>
        <authorList>
            <person name="Komaki H."/>
            <person name="Tamura T."/>
        </authorList>
    </citation>
    <scope>NUCLEOTIDE SEQUENCE [LARGE SCALE GENOMIC DNA]</scope>
    <source>
        <strain evidence="2 3">NBRC 107358</strain>
    </source>
</reference>
<name>A0A8J3KCL7_9ACTN</name>
<evidence type="ECO:0000313" key="3">
    <source>
        <dbReference type="Proteomes" id="UP000619293"/>
    </source>
</evidence>
<dbReference type="EMBL" id="BONG01000115">
    <property type="protein sequence ID" value="GIF94740.1"/>
    <property type="molecule type" value="Genomic_DNA"/>
</dbReference>
<accession>A0A8J3KCL7</accession>
<sequence length="140" mass="15201">MRSPVSTREAVHALVAEISPVDAVEAEHRDTVLAWISSDAPLYRVSKPDNPPMHLVSYMVPDADRRSRPAHAPLPHQDRRTAAATHPLTAPKERPSAAAAPLSEASEHPTAQCLRVPAANNCHPIGRHAFHRNSQGRSAI</sequence>
<evidence type="ECO:0000313" key="2">
    <source>
        <dbReference type="EMBL" id="GIF94740.1"/>
    </source>
</evidence>
<keyword evidence="3" id="KW-1185">Reference proteome</keyword>
<dbReference type="AlphaFoldDB" id="A0A8J3KCL7"/>
<organism evidence="2 3">
    <name type="scientific">Catellatospora chokoriensis</name>
    <dbReference type="NCBI Taxonomy" id="310353"/>
    <lineage>
        <taxon>Bacteria</taxon>
        <taxon>Bacillati</taxon>
        <taxon>Actinomycetota</taxon>
        <taxon>Actinomycetes</taxon>
        <taxon>Micromonosporales</taxon>
        <taxon>Micromonosporaceae</taxon>
        <taxon>Catellatospora</taxon>
    </lineage>
</organism>
<comment type="caution">
    <text evidence="2">The sequence shown here is derived from an EMBL/GenBank/DDBJ whole genome shotgun (WGS) entry which is preliminary data.</text>
</comment>